<dbReference type="KEGG" id="blau:DQQ01_06090"/>
<dbReference type="Proteomes" id="UP000250003">
    <property type="component" value="Chromosome"/>
</dbReference>
<feature type="domain" description="N-acetyltransferase" evidence="3">
    <location>
        <begin position="1"/>
        <end position="139"/>
    </location>
</feature>
<evidence type="ECO:0000313" key="4">
    <source>
        <dbReference type="EMBL" id="AWY97788.1"/>
    </source>
</evidence>
<dbReference type="Gene3D" id="3.40.630.30">
    <property type="match status" value="1"/>
</dbReference>
<keyword evidence="1 4" id="KW-0808">Transferase</keyword>
<gene>
    <name evidence="4" type="ORF">DQQ01_06090</name>
</gene>
<dbReference type="PROSITE" id="PS51186">
    <property type="entry name" value="GNAT"/>
    <property type="match status" value="1"/>
</dbReference>
<evidence type="ECO:0000256" key="2">
    <source>
        <dbReference type="ARBA" id="ARBA00023315"/>
    </source>
</evidence>
<keyword evidence="2" id="KW-0012">Acyltransferase</keyword>
<name>A0A2Z4U9U8_9FIRM</name>
<evidence type="ECO:0000256" key="1">
    <source>
        <dbReference type="ARBA" id="ARBA00022679"/>
    </source>
</evidence>
<dbReference type="AlphaFoldDB" id="A0A2Z4U9U8"/>
<dbReference type="EMBL" id="CP030280">
    <property type="protein sequence ID" value="AWY97788.1"/>
    <property type="molecule type" value="Genomic_DNA"/>
</dbReference>
<sequence>MQIWDNIYPCEFFEEDIKNSQLYILTDNREIVAAFALCDTNIGENAVEWNDNHAKAIYIDRLAVNIKYSKKGIGSLMLAKAKEIARALDVKYLRLFVVDINEPAIQLYHKNNFLKAKGIYDEVFDDGFVLHEFGYEIKV</sequence>
<protein>
    <submittedName>
        <fullName evidence="4">GNAT family N-acetyltransferase</fullName>
    </submittedName>
</protein>
<dbReference type="InterPro" id="IPR050680">
    <property type="entry name" value="YpeA/RimI_acetyltransf"/>
</dbReference>
<proteinExistence type="predicted"/>
<dbReference type="PANTHER" id="PTHR43420">
    <property type="entry name" value="ACETYLTRANSFERASE"/>
    <property type="match status" value="1"/>
</dbReference>
<dbReference type="InterPro" id="IPR016181">
    <property type="entry name" value="Acyl_CoA_acyltransferase"/>
</dbReference>
<keyword evidence="5" id="KW-1185">Reference proteome</keyword>
<organism evidence="4 5">
    <name type="scientific">Blautia argi</name>
    <dbReference type="NCBI Taxonomy" id="1912897"/>
    <lineage>
        <taxon>Bacteria</taxon>
        <taxon>Bacillati</taxon>
        <taxon>Bacillota</taxon>
        <taxon>Clostridia</taxon>
        <taxon>Lachnospirales</taxon>
        <taxon>Lachnospiraceae</taxon>
        <taxon>Blautia</taxon>
    </lineage>
</organism>
<evidence type="ECO:0000259" key="3">
    <source>
        <dbReference type="PROSITE" id="PS51186"/>
    </source>
</evidence>
<evidence type="ECO:0000313" key="5">
    <source>
        <dbReference type="Proteomes" id="UP000250003"/>
    </source>
</evidence>
<dbReference type="InterPro" id="IPR000182">
    <property type="entry name" value="GNAT_dom"/>
</dbReference>
<dbReference type="GO" id="GO:0016747">
    <property type="term" value="F:acyltransferase activity, transferring groups other than amino-acyl groups"/>
    <property type="evidence" value="ECO:0007669"/>
    <property type="project" value="InterPro"/>
</dbReference>
<dbReference type="CDD" id="cd04301">
    <property type="entry name" value="NAT_SF"/>
    <property type="match status" value="1"/>
</dbReference>
<dbReference type="SUPFAM" id="SSF55729">
    <property type="entry name" value="Acyl-CoA N-acyltransferases (Nat)"/>
    <property type="match status" value="1"/>
</dbReference>
<dbReference type="OrthoDB" id="9796381at2"/>
<dbReference type="Pfam" id="PF00583">
    <property type="entry name" value="Acetyltransf_1"/>
    <property type="match status" value="1"/>
</dbReference>
<accession>A0A2Z4U9U8</accession>
<reference evidence="5" key="1">
    <citation type="submission" date="2018-06" db="EMBL/GenBank/DDBJ databases">
        <title>Description of Blautia argi sp. nov., a new anaerobic isolated from dog feces.</title>
        <authorList>
            <person name="Chang Y.-H."/>
            <person name="Paek J."/>
            <person name="Shin Y."/>
        </authorList>
    </citation>
    <scope>NUCLEOTIDE SEQUENCE [LARGE SCALE GENOMIC DNA]</scope>
    <source>
        <strain evidence="5">KCTC 15426</strain>
    </source>
</reference>